<accession>A0A4Y2EPV2</accession>
<keyword evidence="2" id="KW-1185">Reference proteome</keyword>
<dbReference type="Proteomes" id="UP000499080">
    <property type="component" value="Unassembled WGS sequence"/>
</dbReference>
<dbReference type="EMBL" id="BGPR01000670">
    <property type="protein sequence ID" value="GBM30871.1"/>
    <property type="molecule type" value="Genomic_DNA"/>
</dbReference>
<name>A0A4Y2EPV2_ARAVE</name>
<protein>
    <submittedName>
        <fullName evidence="1">Uncharacterized protein</fullName>
    </submittedName>
</protein>
<sequence length="549" mass="64773">MKTMVYPSLPSLLNLCGTRIAYLMWTRHGLFKWCSKEDLFENYVDIVLDDVQSLPVPETMKPLILKYVKPAGKHLISFLDLWFSKTQSHNSQKWLTEEMLIECLILNADGLINYRKTAKELLSSRMLHNVFAFRLACINFLEKEVLKLWPFVKKYYLNKIMLESEKSDAYLDQLSIWKSIELAQRAKRHCIEDFNIPYFEILGTLVHSPLLPCTAECDEVLFWISYLVSKENAINMKEIPHFKGKSADWYKYSLQSAVVSGNAACFDYFYSLRNTGIEYNCVKMFEQFFSSKKEDRQQPCFVFHFVLLNYEEKAELFRKFPREMVSHFLQWPLSLTFVEKTEELWNLIPDEHKNWVIVKIFAILFHKNTMVLPFRYNFHEYRVFGLRHPYTIAGIHSVDHLENIWVDLWKISLDSYKSPVFDYFIFPSIMKFGGNEEFLTYFLTSGLKEKLIHLFLTNGEAILELYAGTNMEDSLQSLIAKYIPEGFGDGDRRYIPVRLDYIAEIGATLPQEPRYIPLNLPKHVHENFVNYIKAFLFSSDTIDKSLFYY</sequence>
<proteinExistence type="predicted"/>
<dbReference type="AlphaFoldDB" id="A0A4Y2EPV2"/>
<organism evidence="1 2">
    <name type="scientific">Araneus ventricosus</name>
    <name type="common">Orbweaver spider</name>
    <name type="synonym">Epeira ventricosa</name>
    <dbReference type="NCBI Taxonomy" id="182803"/>
    <lineage>
        <taxon>Eukaryota</taxon>
        <taxon>Metazoa</taxon>
        <taxon>Ecdysozoa</taxon>
        <taxon>Arthropoda</taxon>
        <taxon>Chelicerata</taxon>
        <taxon>Arachnida</taxon>
        <taxon>Araneae</taxon>
        <taxon>Araneomorphae</taxon>
        <taxon>Entelegynae</taxon>
        <taxon>Araneoidea</taxon>
        <taxon>Araneidae</taxon>
        <taxon>Araneus</taxon>
    </lineage>
</organism>
<reference evidence="1 2" key="1">
    <citation type="journal article" date="2019" name="Sci. Rep.">
        <title>Orb-weaving spider Araneus ventricosus genome elucidates the spidroin gene catalogue.</title>
        <authorList>
            <person name="Kono N."/>
            <person name="Nakamura H."/>
            <person name="Ohtoshi R."/>
            <person name="Moran D.A.P."/>
            <person name="Shinohara A."/>
            <person name="Yoshida Y."/>
            <person name="Fujiwara M."/>
            <person name="Mori M."/>
            <person name="Tomita M."/>
            <person name="Arakawa K."/>
        </authorList>
    </citation>
    <scope>NUCLEOTIDE SEQUENCE [LARGE SCALE GENOMIC DNA]</scope>
</reference>
<evidence type="ECO:0000313" key="2">
    <source>
        <dbReference type="Proteomes" id="UP000499080"/>
    </source>
</evidence>
<evidence type="ECO:0000313" key="1">
    <source>
        <dbReference type="EMBL" id="GBM30871.1"/>
    </source>
</evidence>
<gene>
    <name evidence="1" type="ORF">AVEN_261960_1</name>
</gene>
<comment type="caution">
    <text evidence="1">The sequence shown here is derived from an EMBL/GenBank/DDBJ whole genome shotgun (WGS) entry which is preliminary data.</text>
</comment>
<dbReference type="OrthoDB" id="10480855at2759"/>